<sequence>MNSKSYNQKLDYSEEYDYVRGQSIKRQEPNNQSIKNITKCLKSKKAKDLHSKSVNEHVKDSQDKQFLPTIQDQKFNIQQQQILRKNTDELNQTMIKTKRNSMNESQNYTHQQFQPYNINDLLQNLQQQQQQIPQNTQTKPQFNSTINDWKNITQEEMMFQQDKIQSGLMIQSVNKVYQKSQNTSPKKYTMYNFSNPQGPAMQNIRNKYGLDNTISNMASGKFYDSPIFNTSKADFGFNSQNRYPGFGSNDVLLSDQMSFKKSTAQNRRRMVIQSWYQKLIQRIQAESNQNPINKAGKYLNCFDSNQKKFQQQLMNLDQSNRKQSANRGQSRSAQGVYEDHYENSKANRMQIIEKHHNAQDVMKMLKEFRPQSINHQSHIYYQDDDQYNRTFHDSPRKLDIIRESYMQYKLDEYEDESNAGGNHHKRNFSDTVKLANRIANGSTMSSTNYQNFNYFKKQNAKSFYDGSPKRISRQGGNPFAAGNDKNTIVSKALNKKGARLTGWGDENDDFV</sequence>
<dbReference type="Proteomes" id="UP000039865">
    <property type="component" value="Unassembled WGS sequence"/>
</dbReference>
<feature type="region of interest" description="Disordered" evidence="1">
    <location>
        <begin position="318"/>
        <end position="337"/>
    </location>
</feature>
<dbReference type="EMBL" id="CCKQ01015892">
    <property type="protein sequence ID" value="CDW87740.1"/>
    <property type="molecule type" value="Genomic_DNA"/>
</dbReference>
<evidence type="ECO:0000313" key="2">
    <source>
        <dbReference type="EMBL" id="CDW87740.1"/>
    </source>
</evidence>
<evidence type="ECO:0000313" key="3">
    <source>
        <dbReference type="Proteomes" id="UP000039865"/>
    </source>
</evidence>
<organism evidence="2 3">
    <name type="scientific">Stylonychia lemnae</name>
    <name type="common">Ciliate</name>
    <dbReference type="NCBI Taxonomy" id="5949"/>
    <lineage>
        <taxon>Eukaryota</taxon>
        <taxon>Sar</taxon>
        <taxon>Alveolata</taxon>
        <taxon>Ciliophora</taxon>
        <taxon>Intramacronucleata</taxon>
        <taxon>Spirotrichea</taxon>
        <taxon>Stichotrichia</taxon>
        <taxon>Sporadotrichida</taxon>
        <taxon>Oxytrichidae</taxon>
        <taxon>Stylonychinae</taxon>
        <taxon>Stylonychia</taxon>
    </lineage>
</organism>
<gene>
    <name evidence="2" type="primary">Contig10032.g10720</name>
    <name evidence="2" type="ORF">STYLEM_16852</name>
</gene>
<name>A0A078AZ59_STYLE</name>
<evidence type="ECO:0000256" key="1">
    <source>
        <dbReference type="SAM" id="MobiDB-lite"/>
    </source>
</evidence>
<protein>
    <submittedName>
        <fullName evidence="2">Uncharacterized protein</fullName>
    </submittedName>
</protein>
<accession>A0A078AZ59</accession>
<dbReference type="InParanoid" id="A0A078AZ59"/>
<feature type="compositionally biased region" description="Polar residues" evidence="1">
    <location>
        <begin position="318"/>
        <end position="333"/>
    </location>
</feature>
<keyword evidence="3" id="KW-1185">Reference proteome</keyword>
<proteinExistence type="predicted"/>
<dbReference type="AlphaFoldDB" id="A0A078AZ59"/>
<reference evidence="2 3" key="1">
    <citation type="submission" date="2014-06" db="EMBL/GenBank/DDBJ databases">
        <authorList>
            <person name="Swart Estienne"/>
        </authorList>
    </citation>
    <scope>NUCLEOTIDE SEQUENCE [LARGE SCALE GENOMIC DNA]</scope>
    <source>
        <strain evidence="2 3">130c</strain>
    </source>
</reference>